<name>A0A1B6LGV2_9HEMI</name>
<dbReference type="InterPro" id="IPR037171">
    <property type="entry name" value="NagB/RpiA_transferase-like"/>
</dbReference>
<evidence type="ECO:0000313" key="4">
    <source>
        <dbReference type="EMBL" id="JAT22925.1"/>
    </source>
</evidence>
<feature type="non-terminal residue" evidence="4">
    <location>
        <position position="440"/>
    </location>
</feature>
<dbReference type="Pfam" id="PF01812">
    <property type="entry name" value="5-FTHF_cyc-lig"/>
    <property type="match status" value="1"/>
</dbReference>
<dbReference type="GO" id="GO:0005737">
    <property type="term" value="C:cytoplasm"/>
    <property type="evidence" value="ECO:0007669"/>
    <property type="project" value="TreeGrafter"/>
</dbReference>
<dbReference type="GO" id="GO:0003723">
    <property type="term" value="F:RNA binding"/>
    <property type="evidence" value="ECO:0007669"/>
    <property type="project" value="UniProtKB-KW"/>
</dbReference>
<dbReference type="InterPro" id="IPR024185">
    <property type="entry name" value="FTHF_cligase-like_sf"/>
</dbReference>
<dbReference type="FunFam" id="3.40.50.10420:FF:000001">
    <property type="entry name" value="Methenyltetrahydrofolate synthase domain-containing protein"/>
    <property type="match status" value="1"/>
</dbReference>
<sequence length="440" mass="49886">MTSNDILSCTPHEDVVSKSMYRFKVWNLLENKDLVMFPRPCKGRIPNFVDCTIAADKLSTLDIFKKAEVIKVNIDKPQESVRFTVLEEGKTLLVPMPGLVDGLVMKVCPPRDASRPLKRVACNRRGASEFGKPVDLDEKIQVDMIVLGSVAVSKEGHRIGKGEGYSDLEYAVLCACGAVTEDTVIVTTVHDEQIFDTLPHNLFQPFDVPVDFIVTPTQVIEVTPRLPKPKGILWNVLSDRRLQLIPMLKTLRDKDIDLGKDCTLKEVDSEPEERTKPYYRPLPRRRPYIPPRKHSRESDSSPQGRPSRTFRRGGSQRKQVDDGSNDAEVTTNGPREQREPRGGKFDRKMNGENKENQQQSRQKPIRRVQRRFYKNRLPADFSVKVGNIGSTVRVRDLKAALNEKGVRPREITWKGARGFAVLHFAKMKAQPEQPIAVDDV</sequence>
<evidence type="ECO:0000256" key="1">
    <source>
        <dbReference type="ARBA" id="ARBA00015518"/>
    </source>
</evidence>
<feature type="region of interest" description="Disordered" evidence="3">
    <location>
        <begin position="267"/>
        <end position="368"/>
    </location>
</feature>
<keyword evidence="2" id="KW-0694">RNA-binding</keyword>
<protein>
    <recommendedName>
        <fullName evidence="1">Methenyltetrahydrofolate synthase domain-containing protein</fullName>
    </recommendedName>
</protein>
<dbReference type="EMBL" id="GEBQ01017052">
    <property type="protein sequence ID" value="JAT22925.1"/>
    <property type="molecule type" value="Transcribed_RNA"/>
</dbReference>
<feature type="compositionally biased region" description="Basic residues" evidence="3">
    <location>
        <begin position="282"/>
        <end position="295"/>
    </location>
</feature>
<dbReference type="AlphaFoldDB" id="A0A1B6LGV2"/>
<proteinExistence type="predicted"/>
<dbReference type="PANTHER" id="PTHR13017:SF0">
    <property type="entry name" value="METHENYLTETRAHYDROFOLATE SYNTHASE DOMAIN-CONTAINING PROTEIN"/>
    <property type="match status" value="1"/>
</dbReference>
<dbReference type="PANTHER" id="PTHR13017">
    <property type="entry name" value="5-FORMYLTETRAHYDROFOLATE CYCLO-LIGASE-RELATED"/>
    <property type="match status" value="1"/>
</dbReference>
<evidence type="ECO:0000256" key="3">
    <source>
        <dbReference type="SAM" id="MobiDB-lite"/>
    </source>
</evidence>
<gene>
    <name evidence="4" type="ORF">g.24273</name>
</gene>
<dbReference type="InterPro" id="IPR002698">
    <property type="entry name" value="FTHF_cligase"/>
</dbReference>
<dbReference type="SUPFAM" id="SSF100950">
    <property type="entry name" value="NagB/RpiA/CoA transferase-like"/>
    <property type="match status" value="1"/>
</dbReference>
<feature type="compositionally biased region" description="Basic and acidic residues" evidence="3">
    <location>
        <begin position="267"/>
        <end position="276"/>
    </location>
</feature>
<organism evidence="4">
    <name type="scientific">Graphocephala atropunctata</name>
    <dbReference type="NCBI Taxonomy" id="36148"/>
    <lineage>
        <taxon>Eukaryota</taxon>
        <taxon>Metazoa</taxon>
        <taxon>Ecdysozoa</taxon>
        <taxon>Arthropoda</taxon>
        <taxon>Hexapoda</taxon>
        <taxon>Insecta</taxon>
        <taxon>Pterygota</taxon>
        <taxon>Neoptera</taxon>
        <taxon>Paraneoptera</taxon>
        <taxon>Hemiptera</taxon>
        <taxon>Auchenorrhyncha</taxon>
        <taxon>Membracoidea</taxon>
        <taxon>Cicadellidae</taxon>
        <taxon>Cicadellinae</taxon>
        <taxon>Cicadellini</taxon>
        <taxon>Graphocephala</taxon>
    </lineage>
</organism>
<dbReference type="Gene3D" id="3.40.50.10420">
    <property type="entry name" value="NagB/RpiA/CoA transferase-like"/>
    <property type="match status" value="1"/>
</dbReference>
<reference evidence="4" key="1">
    <citation type="submission" date="2015-11" db="EMBL/GenBank/DDBJ databases">
        <title>De novo transcriptome assembly of four potential Pierce s Disease insect vectors from Arizona vineyards.</title>
        <authorList>
            <person name="Tassone E.E."/>
        </authorList>
    </citation>
    <scope>NUCLEOTIDE SEQUENCE</scope>
</reference>
<accession>A0A1B6LGV2</accession>
<feature type="compositionally biased region" description="Basic and acidic residues" evidence="3">
    <location>
        <begin position="335"/>
        <end position="355"/>
    </location>
</feature>
<evidence type="ECO:0000256" key="2">
    <source>
        <dbReference type="ARBA" id="ARBA00022884"/>
    </source>
</evidence>